<dbReference type="EMBL" id="LSSL01005017">
    <property type="protein sequence ID" value="OLY79077.1"/>
    <property type="molecule type" value="Genomic_DNA"/>
</dbReference>
<accession>A0A1R0GQA8</accession>
<dbReference type="AlphaFoldDB" id="A0A1R0GQA8"/>
<sequence>MISRPIINFYQNNDADRSNTGRSEFQKRKIPYDRKKNLVPYGVKDQWSTYEARNISKNAIDLILVNYQRVKSRSTYLPTQQKNFAWHRAA</sequence>
<keyword evidence="2" id="KW-1185">Reference proteome</keyword>
<organism evidence="1 2">
    <name type="scientific">Smittium mucronatum</name>
    <dbReference type="NCBI Taxonomy" id="133383"/>
    <lineage>
        <taxon>Eukaryota</taxon>
        <taxon>Fungi</taxon>
        <taxon>Fungi incertae sedis</taxon>
        <taxon>Zoopagomycota</taxon>
        <taxon>Kickxellomycotina</taxon>
        <taxon>Harpellomycetes</taxon>
        <taxon>Harpellales</taxon>
        <taxon>Legeriomycetaceae</taxon>
        <taxon>Smittium</taxon>
    </lineage>
</organism>
<protein>
    <submittedName>
        <fullName evidence="1">Uncharacterized protein</fullName>
    </submittedName>
</protein>
<proteinExistence type="predicted"/>
<name>A0A1R0GQA8_9FUNG</name>
<dbReference type="STRING" id="133383.A0A1R0GQA8"/>
<comment type="caution">
    <text evidence="1">The sequence shown here is derived from an EMBL/GenBank/DDBJ whole genome shotgun (WGS) entry which is preliminary data.</text>
</comment>
<gene>
    <name evidence="1" type="ORF">AYI68_g6863</name>
</gene>
<dbReference type="Proteomes" id="UP000187455">
    <property type="component" value="Unassembled WGS sequence"/>
</dbReference>
<reference evidence="1 2" key="1">
    <citation type="journal article" date="2016" name="Mol. Biol. Evol.">
        <title>Genome-Wide Survey of Gut Fungi (Harpellales) Reveals the First Horizontally Transferred Ubiquitin Gene from a Mosquito Host.</title>
        <authorList>
            <person name="Wang Y."/>
            <person name="White M.M."/>
            <person name="Kvist S."/>
            <person name="Moncalvo J.M."/>
        </authorList>
    </citation>
    <scope>NUCLEOTIDE SEQUENCE [LARGE SCALE GENOMIC DNA]</scope>
    <source>
        <strain evidence="1 2">ALG-7-W6</strain>
    </source>
</reference>
<dbReference type="OrthoDB" id="10361500at2759"/>
<evidence type="ECO:0000313" key="2">
    <source>
        <dbReference type="Proteomes" id="UP000187455"/>
    </source>
</evidence>
<evidence type="ECO:0000313" key="1">
    <source>
        <dbReference type="EMBL" id="OLY79077.1"/>
    </source>
</evidence>